<reference evidence="3 4" key="1">
    <citation type="submission" date="2018-08" db="EMBL/GenBank/DDBJ databases">
        <title>Chitinophagaceae sp. K23C18032701, a novel bacterium isolated from forest soil.</title>
        <authorList>
            <person name="Wang C."/>
        </authorList>
    </citation>
    <scope>NUCLEOTIDE SEQUENCE [LARGE SCALE GENOMIC DNA]</scope>
    <source>
        <strain evidence="3 4">K23C18032701</strain>
    </source>
</reference>
<name>A0A3E1NIT2_9BACT</name>
<dbReference type="Proteomes" id="UP000261284">
    <property type="component" value="Unassembled WGS sequence"/>
</dbReference>
<dbReference type="GO" id="GO:0016209">
    <property type="term" value="F:antioxidant activity"/>
    <property type="evidence" value="ECO:0007669"/>
    <property type="project" value="InterPro"/>
</dbReference>
<feature type="chain" id="PRO_5017668532" description="Thioredoxin domain-containing protein" evidence="1">
    <location>
        <begin position="23"/>
        <end position="440"/>
    </location>
</feature>
<dbReference type="SUPFAM" id="SSF52833">
    <property type="entry name" value="Thioredoxin-like"/>
    <property type="match status" value="1"/>
</dbReference>
<dbReference type="Gene3D" id="3.40.30.10">
    <property type="entry name" value="Glutaredoxin"/>
    <property type="match status" value="1"/>
</dbReference>
<evidence type="ECO:0000313" key="3">
    <source>
        <dbReference type="EMBL" id="RFM27837.1"/>
    </source>
</evidence>
<accession>A0A3E1NIT2</accession>
<comment type="caution">
    <text evidence="3">The sequence shown here is derived from an EMBL/GenBank/DDBJ whole genome shotgun (WGS) entry which is preliminary data.</text>
</comment>
<dbReference type="PANTHER" id="PTHR42852:SF17">
    <property type="entry name" value="THIOREDOXIN-LIKE PROTEIN HI_1115"/>
    <property type="match status" value="1"/>
</dbReference>
<dbReference type="InterPro" id="IPR013766">
    <property type="entry name" value="Thioredoxin_domain"/>
</dbReference>
<evidence type="ECO:0000259" key="2">
    <source>
        <dbReference type="PROSITE" id="PS51352"/>
    </source>
</evidence>
<keyword evidence="4" id="KW-1185">Reference proteome</keyword>
<dbReference type="InterPro" id="IPR000866">
    <property type="entry name" value="AhpC/TSA"/>
</dbReference>
<dbReference type="AlphaFoldDB" id="A0A3E1NIT2"/>
<protein>
    <recommendedName>
        <fullName evidence="2">Thioredoxin domain-containing protein</fullName>
    </recommendedName>
</protein>
<keyword evidence="1" id="KW-0732">Signal</keyword>
<proteinExistence type="predicted"/>
<gene>
    <name evidence="3" type="ORF">DXN05_14175</name>
</gene>
<dbReference type="PANTHER" id="PTHR42852">
    <property type="entry name" value="THIOL:DISULFIDE INTERCHANGE PROTEIN DSBE"/>
    <property type="match status" value="1"/>
</dbReference>
<dbReference type="CDD" id="cd02966">
    <property type="entry name" value="TlpA_like_family"/>
    <property type="match status" value="1"/>
</dbReference>
<sequence>MLHSMKLILLSVVCFFCFNCYAGKNEDPAYPVVGKRCPDFLFTDIVNYPKKRLTLDDFKGKWLVLDLWTIFCGGCIESFPHMNAYQKEFAGQVQVLMVGKLDANAKAKWIFKKSTDKYNLQLACAFDSSLFARFDIREVPYTVVVDPDGIVKGIGGGIDRNQIAAYLRGESPVLFKAVRAHEIRFPTAYNPSAPFLIHGNGGADTGYLYRSVLTMYADSVTFRYPHHIAEFKPALRKFEVLGADLKDLYKYAYLGRAGWDIEDTGFYGKVAYQPILDIKDSENFIGDKVYKKNLYCYSLTVPRDKVKDSFLMRKMQYDLMGYFGYKASVVERMVNCWTLVVDDSVKMRASLTNKPHGIEKLSEYGYAANLSMKDLMSNLVIMNSRWPDPPFVDETGITSNIRLVFDSGWDDFSDAQRALAKSGLKLALTKKRMKVLLIQD</sequence>
<dbReference type="InterPro" id="IPR050553">
    <property type="entry name" value="Thioredoxin_ResA/DsbE_sf"/>
</dbReference>
<dbReference type="PROSITE" id="PS51352">
    <property type="entry name" value="THIOREDOXIN_2"/>
    <property type="match status" value="1"/>
</dbReference>
<organism evidence="3 4">
    <name type="scientific">Deminuibacter soli</name>
    <dbReference type="NCBI Taxonomy" id="2291815"/>
    <lineage>
        <taxon>Bacteria</taxon>
        <taxon>Pseudomonadati</taxon>
        <taxon>Bacteroidota</taxon>
        <taxon>Chitinophagia</taxon>
        <taxon>Chitinophagales</taxon>
        <taxon>Chitinophagaceae</taxon>
        <taxon>Deminuibacter</taxon>
    </lineage>
</organism>
<evidence type="ECO:0000313" key="4">
    <source>
        <dbReference type="Proteomes" id="UP000261284"/>
    </source>
</evidence>
<feature type="domain" description="Thioredoxin" evidence="2">
    <location>
        <begin position="31"/>
        <end position="172"/>
    </location>
</feature>
<dbReference type="EMBL" id="QTJU01000004">
    <property type="protein sequence ID" value="RFM27837.1"/>
    <property type="molecule type" value="Genomic_DNA"/>
</dbReference>
<evidence type="ECO:0000256" key="1">
    <source>
        <dbReference type="SAM" id="SignalP"/>
    </source>
</evidence>
<dbReference type="GO" id="GO:0016491">
    <property type="term" value="F:oxidoreductase activity"/>
    <property type="evidence" value="ECO:0007669"/>
    <property type="project" value="InterPro"/>
</dbReference>
<dbReference type="Pfam" id="PF00578">
    <property type="entry name" value="AhpC-TSA"/>
    <property type="match status" value="1"/>
</dbReference>
<dbReference type="InterPro" id="IPR036249">
    <property type="entry name" value="Thioredoxin-like_sf"/>
</dbReference>
<feature type="signal peptide" evidence="1">
    <location>
        <begin position="1"/>
        <end position="22"/>
    </location>
</feature>